<dbReference type="PANTHER" id="PTHR42801">
    <property type="entry name" value="THIOREDOXIN-DEPENDENT PEROXIDE REDUCTASE"/>
    <property type="match status" value="1"/>
</dbReference>
<evidence type="ECO:0000256" key="3">
    <source>
        <dbReference type="ARBA" id="ARBA00022559"/>
    </source>
</evidence>
<dbReference type="InterPro" id="IPR000866">
    <property type="entry name" value="AhpC/TSA"/>
</dbReference>
<dbReference type="InterPro" id="IPR036249">
    <property type="entry name" value="Thioredoxin-like_sf"/>
</dbReference>
<dbReference type="GO" id="GO:0034599">
    <property type="term" value="P:cellular response to oxidative stress"/>
    <property type="evidence" value="ECO:0007669"/>
    <property type="project" value="TreeGrafter"/>
</dbReference>
<evidence type="ECO:0000256" key="5">
    <source>
        <dbReference type="ARBA" id="ARBA00023002"/>
    </source>
</evidence>
<evidence type="ECO:0000256" key="1">
    <source>
        <dbReference type="ARBA" id="ARBA00003330"/>
    </source>
</evidence>
<dbReference type="EC" id="1.11.1.24" evidence="2"/>
<dbReference type="InterPro" id="IPR050924">
    <property type="entry name" value="Peroxiredoxin_BCP/PrxQ"/>
</dbReference>
<evidence type="ECO:0000313" key="15">
    <source>
        <dbReference type="Proteomes" id="UP000498740"/>
    </source>
</evidence>
<dbReference type="SUPFAM" id="SSF52833">
    <property type="entry name" value="Thioredoxin-like"/>
    <property type="match status" value="1"/>
</dbReference>
<protein>
    <recommendedName>
        <fullName evidence="2">thioredoxin-dependent peroxiredoxin</fullName>
        <ecNumber evidence="2">1.11.1.24</ecNumber>
    </recommendedName>
    <alternativeName>
        <fullName evidence="10">Bacterioferritin comigratory protein</fullName>
    </alternativeName>
    <alternativeName>
        <fullName evidence="8">Thioredoxin peroxidase</fullName>
    </alternativeName>
</protein>
<dbReference type="InterPro" id="IPR013766">
    <property type="entry name" value="Thioredoxin_domain"/>
</dbReference>
<dbReference type="GO" id="GO:0045454">
    <property type="term" value="P:cell redox homeostasis"/>
    <property type="evidence" value="ECO:0007669"/>
    <property type="project" value="TreeGrafter"/>
</dbReference>
<feature type="region of interest" description="Disordered" evidence="12">
    <location>
        <begin position="172"/>
        <end position="196"/>
    </location>
</feature>
<evidence type="ECO:0000256" key="8">
    <source>
        <dbReference type="ARBA" id="ARBA00032824"/>
    </source>
</evidence>
<dbReference type="GO" id="GO:0008379">
    <property type="term" value="F:thioredoxin peroxidase activity"/>
    <property type="evidence" value="ECO:0007669"/>
    <property type="project" value="TreeGrafter"/>
</dbReference>
<keyword evidence="3" id="KW-0575">Peroxidase</keyword>
<evidence type="ECO:0000256" key="11">
    <source>
        <dbReference type="ARBA" id="ARBA00049091"/>
    </source>
</evidence>
<dbReference type="PROSITE" id="PS51352">
    <property type="entry name" value="THIOREDOXIN_2"/>
    <property type="match status" value="1"/>
</dbReference>
<comment type="function">
    <text evidence="1">Thiol-specific peroxidase that catalyzes the reduction of hydrogen peroxide and organic hydroperoxides to water and alcohols, respectively. Plays a role in cell protection against oxidative stress by detoxifying peroxides and as sensor of hydrogen peroxide-mediated signaling events.</text>
</comment>
<reference evidence="14 15" key="1">
    <citation type="submission" date="2020-05" db="EMBL/GenBank/DDBJ databases">
        <title>Whole genome shotgun sequence of Streptomyces microflavus NBRC 13062.</title>
        <authorList>
            <person name="Komaki H."/>
            <person name="Tamura T."/>
        </authorList>
    </citation>
    <scope>NUCLEOTIDE SEQUENCE [LARGE SCALE GENOMIC DNA]</scope>
    <source>
        <strain evidence="14 15">NBRC 13062</strain>
    </source>
</reference>
<gene>
    <name evidence="14" type="ORF">Smic_37780</name>
</gene>
<comment type="similarity">
    <text evidence="9">Belongs to the peroxiredoxin family. BCP/PrxQ subfamily.</text>
</comment>
<dbReference type="EMBL" id="BLWD01000001">
    <property type="protein sequence ID" value="GFN05222.1"/>
    <property type="molecule type" value="Genomic_DNA"/>
</dbReference>
<keyword evidence="4" id="KW-0049">Antioxidant</keyword>
<evidence type="ECO:0000256" key="6">
    <source>
        <dbReference type="ARBA" id="ARBA00023157"/>
    </source>
</evidence>
<comment type="catalytic activity">
    <reaction evidence="11">
        <text>a hydroperoxide + [thioredoxin]-dithiol = an alcohol + [thioredoxin]-disulfide + H2O</text>
        <dbReference type="Rhea" id="RHEA:62620"/>
        <dbReference type="Rhea" id="RHEA-COMP:10698"/>
        <dbReference type="Rhea" id="RHEA-COMP:10700"/>
        <dbReference type="ChEBI" id="CHEBI:15377"/>
        <dbReference type="ChEBI" id="CHEBI:29950"/>
        <dbReference type="ChEBI" id="CHEBI:30879"/>
        <dbReference type="ChEBI" id="CHEBI:35924"/>
        <dbReference type="ChEBI" id="CHEBI:50058"/>
        <dbReference type="EC" id="1.11.1.24"/>
    </reaction>
</comment>
<keyword evidence="5" id="KW-0560">Oxidoreductase</keyword>
<dbReference type="Gene3D" id="3.40.30.10">
    <property type="entry name" value="Glutaredoxin"/>
    <property type="match status" value="1"/>
</dbReference>
<evidence type="ECO:0000256" key="9">
    <source>
        <dbReference type="ARBA" id="ARBA00038489"/>
    </source>
</evidence>
<accession>A0A7J0CRX4</accession>
<organism evidence="14 15">
    <name type="scientific">Streptomyces microflavus</name>
    <name type="common">Streptomyces lipmanii</name>
    <dbReference type="NCBI Taxonomy" id="1919"/>
    <lineage>
        <taxon>Bacteria</taxon>
        <taxon>Bacillati</taxon>
        <taxon>Actinomycetota</taxon>
        <taxon>Actinomycetes</taxon>
        <taxon>Kitasatosporales</taxon>
        <taxon>Streptomycetaceae</taxon>
        <taxon>Streptomyces</taxon>
    </lineage>
</organism>
<dbReference type="PANTHER" id="PTHR42801:SF4">
    <property type="entry name" value="AHPC_TSA FAMILY PROTEIN"/>
    <property type="match status" value="1"/>
</dbReference>
<dbReference type="AlphaFoldDB" id="A0A7J0CRX4"/>
<sequence length="196" mass="20337">MAAGPPLGSPAPDFTLPGGVLSVPGDTFERGDYALSAARGRALVLAFYPGDNTSVCTKQLCSYSSGMETFEGLDAEVWGISPQGVDSHESFARTYGLRMPLLADEGREIAKAYGVAAPASAYGGRSSSSARTASCAGSTSRCWAPPSSHFPPLPISCPASKPRKDCRVPAVTRTAPLWDHPVSSTELPGGSRKSGE</sequence>
<dbReference type="GO" id="GO:0005737">
    <property type="term" value="C:cytoplasm"/>
    <property type="evidence" value="ECO:0007669"/>
    <property type="project" value="TreeGrafter"/>
</dbReference>
<comment type="caution">
    <text evidence="14">The sequence shown here is derived from an EMBL/GenBank/DDBJ whole genome shotgun (WGS) entry which is preliminary data.</text>
</comment>
<dbReference type="Pfam" id="PF00578">
    <property type="entry name" value="AhpC-TSA"/>
    <property type="match status" value="1"/>
</dbReference>
<evidence type="ECO:0000259" key="13">
    <source>
        <dbReference type="PROSITE" id="PS51352"/>
    </source>
</evidence>
<evidence type="ECO:0000256" key="2">
    <source>
        <dbReference type="ARBA" id="ARBA00013017"/>
    </source>
</evidence>
<name>A0A7J0CRX4_STRMI</name>
<evidence type="ECO:0000256" key="7">
    <source>
        <dbReference type="ARBA" id="ARBA00023284"/>
    </source>
</evidence>
<dbReference type="Proteomes" id="UP000498740">
    <property type="component" value="Unassembled WGS sequence"/>
</dbReference>
<evidence type="ECO:0000313" key="14">
    <source>
        <dbReference type="EMBL" id="GFN05222.1"/>
    </source>
</evidence>
<keyword evidence="6" id="KW-1015">Disulfide bond</keyword>
<proteinExistence type="inferred from homology"/>
<feature type="domain" description="Thioredoxin" evidence="13">
    <location>
        <begin position="5"/>
        <end position="133"/>
    </location>
</feature>
<keyword evidence="7" id="KW-0676">Redox-active center</keyword>
<evidence type="ECO:0000256" key="12">
    <source>
        <dbReference type="SAM" id="MobiDB-lite"/>
    </source>
</evidence>
<dbReference type="CDD" id="cd03017">
    <property type="entry name" value="PRX_BCP"/>
    <property type="match status" value="1"/>
</dbReference>
<evidence type="ECO:0000256" key="10">
    <source>
        <dbReference type="ARBA" id="ARBA00041373"/>
    </source>
</evidence>
<evidence type="ECO:0000256" key="4">
    <source>
        <dbReference type="ARBA" id="ARBA00022862"/>
    </source>
</evidence>